<dbReference type="EMBL" id="FR917169">
    <property type="protein sequence ID" value="CDQ94242.1"/>
    <property type="molecule type" value="Genomic_DNA"/>
</dbReference>
<evidence type="ECO:0000313" key="1">
    <source>
        <dbReference type="EMBL" id="CDQ94242.1"/>
    </source>
</evidence>
<dbReference type="PaxDb" id="8022-A0A060YRT8"/>
<sequence length="41" mass="4702">MENSDVEDLSKETLMRQFKIVQSHIMQFGNEVRDSEGGKST</sequence>
<protein>
    <submittedName>
        <fullName evidence="1">Uncharacterized protein</fullName>
    </submittedName>
</protein>
<reference evidence="1" key="2">
    <citation type="submission" date="2014-03" db="EMBL/GenBank/DDBJ databases">
        <authorList>
            <person name="Genoscope - CEA"/>
        </authorList>
    </citation>
    <scope>NUCLEOTIDE SEQUENCE</scope>
</reference>
<evidence type="ECO:0000313" key="2">
    <source>
        <dbReference type="Proteomes" id="UP000193380"/>
    </source>
</evidence>
<proteinExistence type="predicted"/>
<dbReference type="Proteomes" id="UP000193380">
    <property type="component" value="Unassembled WGS sequence"/>
</dbReference>
<name>A0A060YRT8_ONCMY</name>
<accession>A0A060YRT8</accession>
<organism evidence="1 2">
    <name type="scientific">Oncorhynchus mykiss</name>
    <name type="common">Rainbow trout</name>
    <name type="synonym">Salmo gairdneri</name>
    <dbReference type="NCBI Taxonomy" id="8022"/>
    <lineage>
        <taxon>Eukaryota</taxon>
        <taxon>Metazoa</taxon>
        <taxon>Chordata</taxon>
        <taxon>Craniata</taxon>
        <taxon>Vertebrata</taxon>
        <taxon>Euteleostomi</taxon>
        <taxon>Actinopterygii</taxon>
        <taxon>Neopterygii</taxon>
        <taxon>Teleostei</taxon>
        <taxon>Protacanthopterygii</taxon>
        <taxon>Salmoniformes</taxon>
        <taxon>Salmonidae</taxon>
        <taxon>Salmoninae</taxon>
        <taxon>Oncorhynchus</taxon>
    </lineage>
</organism>
<gene>
    <name evidence="1" type="ORF">GSONMT00013202001</name>
</gene>
<dbReference type="AlphaFoldDB" id="A0A060YRT8"/>
<reference evidence="1" key="1">
    <citation type="journal article" date="2014" name="Nat. Commun.">
        <title>The rainbow trout genome provides novel insights into evolution after whole-genome duplication in vertebrates.</title>
        <authorList>
            <person name="Berthelot C."/>
            <person name="Brunet F."/>
            <person name="Chalopin D."/>
            <person name="Juanchich A."/>
            <person name="Bernard M."/>
            <person name="Noel B."/>
            <person name="Bento P."/>
            <person name="Da Silva C."/>
            <person name="Labadie K."/>
            <person name="Alberti A."/>
            <person name="Aury J.M."/>
            <person name="Louis A."/>
            <person name="Dehais P."/>
            <person name="Bardou P."/>
            <person name="Montfort J."/>
            <person name="Klopp C."/>
            <person name="Cabau C."/>
            <person name="Gaspin C."/>
            <person name="Thorgaard G.H."/>
            <person name="Boussaha M."/>
            <person name="Quillet E."/>
            <person name="Guyomard R."/>
            <person name="Galiana D."/>
            <person name="Bobe J."/>
            <person name="Volff J.N."/>
            <person name="Genet C."/>
            <person name="Wincker P."/>
            <person name="Jaillon O."/>
            <person name="Roest Crollius H."/>
            <person name="Guiguen Y."/>
        </authorList>
    </citation>
    <scope>NUCLEOTIDE SEQUENCE [LARGE SCALE GENOMIC DNA]</scope>
</reference>